<dbReference type="EMBL" id="SGPM01000271">
    <property type="protein sequence ID" value="THH27203.1"/>
    <property type="molecule type" value="Genomic_DNA"/>
</dbReference>
<sequence>MLRSYQPLCNSYLAVHPNLSQPIPDSACAVKFLTSSTQSRREKGPAAHARYATKLLLVDRVITPDPHFTF</sequence>
<protein>
    <submittedName>
        <fullName evidence="1">Uncharacterized protein</fullName>
    </submittedName>
</protein>
<dbReference type="Proteomes" id="UP000308730">
    <property type="component" value="Unassembled WGS sequence"/>
</dbReference>
<evidence type="ECO:0000313" key="2">
    <source>
        <dbReference type="Proteomes" id="UP000308730"/>
    </source>
</evidence>
<comment type="caution">
    <text evidence="1">The sequence shown here is derived from an EMBL/GenBank/DDBJ whole genome shotgun (WGS) entry which is preliminary data.</text>
</comment>
<accession>A0A4V3XI19</accession>
<proteinExistence type="predicted"/>
<keyword evidence="2" id="KW-1185">Reference proteome</keyword>
<gene>
    <name evidence="1" type="ORF">EUX98_g6987</name>
</gene>
<reference evidence="1 2" key="1">
    <citation type="submission" date="2019-02" db="EMBL/GenBank/DDBJ databases">
        <title>Genome sequencing of the rare red list fungi Antrodiella citrinella (Flaviporus citrinellus).</title>
        <authorList>
            <person name="Buettner E."/>
            <person name="Kellner H."/>
        </authorList>
    </citation>
    <scope>NUCLEOTIDE SEQUENCE [LARGE SCALE GENOMIC DNA]</scope>
    <source>
        <strain evidence="1 2">DSM 108506</strain>
    </source>
</reference>
<evidence type="ECO:0000313" key="1">
    <source>
        <dbReference type="EMBL" id="THH27203.1"/>
    </source>
</evidence>
<organism evidence="1 2">
    <name type="scientific">Antrodiella citrinella</name>
    <dbReference type="NCBI Taxonomy" id="2447956"/>
    <lineage>
        <taxon>Eukaryota</taxon>
        <taxon>Fungi</taxon>
        <taxon>Dikarya</taxon>
        <taxon>Basidiomycota</taxon>
        <taxon>Agaricomycotina</taxon>
        <taxon>Agaricomycetes</taxon>
        <taxon>Polyporales</taxon>
        <taxon>Steccherinaceae</taxon>
        <taxon>Antrodiella</taxon>
    </lineage>
</organism>
<name>A0A4V3XI19_9APHY</name>
<dbReference type="AlphaFoldDB" id="A0A4V3XI19"/>